<keyword evidence="2" id="KW-0472">Membrane</keyword>
<keyword evidence="5" id="KW-1185">Reference proteome</keyword>
<dbReference type="InterPro" id="IPR053001">
    <property type="entry name" value="MNNG_permease-like"/>
</dbReference>
<dbReference type="InterPro" id="IPR022703">
    <property type="entry name" value="DUF3533"/>
</dbReference>
<keyword evidence="2" id="KW-0812">Transmembrane</keyword>
<sequence>MSTQSTQVDVDLEPTTSAESSTRAPSPQPQSDAHDGGFFDARNAAARAIYFKTIFRGLFLIIILIFTVFPIFWGALWKTPVRKLQGWVIDFDGGEVGQSVVQALTSPEVGGMGKINWSVIPASRFPKGVKDVGDALVEQHAWAAITINSGSSARLNASYISPNASYDGSEAITVHAVEARSENTYRILTAPSAQAVLNKICQSFALRAGAQIQATSNLPALLSTSPQTIVTPIWYTLNNLRPFNQPVYVPCFF</sequence>
<feature type="compositionally biased region" description="Polar residues" evidence="1">
    <location>
        <begin position="1"/>
        <end position="31"/>
    </location>
</feature>
<evidence type="ECO:0000313" key="4">
    <source>
        <dbReference type="EMBL" id="KAG5641494.1"/>
    </source>
</evidence>
<evidence type="ECO:0000259" key="3">
    <source>
        <dbReference type="Pfam" id="PF12051"/>
    </source>
</evidence>
<gene>
    <name evidence="4" type="ORF">DXG03_005091</name>
</gene>
<feature type="domain" description="DUF3533" evidence="3">
    <location>
        <begin position="58"/>
        <end position="249"/>
    </location>
</feature>
<feature type="region of interest" description="Disordered" evidence="1">
    <location>
        <begin position="1"/>
        <end position="36"/>
    </location>
</feature>
<feature type="transmembrane region" description="Helical" evidence="2">
    <location>
        <begin position="57"/>
        <end position="77"/>
    </location>
</feature>
<dbReference type="OrthoDB" id="2140105at2759"/>
<dbReference type="EMBL" id="JABCKV010000301">
    <property type="protein sequence ID" value="KAG5641494.1"/>
    <property type="molecule type" value="Genomic_DNA"/>
</dbReference>
<keyword evidence="2" id="KW-1133">Transmembrane helix</keyword>
<protein>
    <recommendedName>
        <fullName evidence="3">DUF3533 domain-containing protein</fullName>
    </recommendedName>
</protein>
<evidence type="ECO:0000256" key="2">
    <source>
        <dbReference type="SAM" id="Phobius"/>
    </source>
</evidence>
<organism evidence="4 5">
    <name type="scientific">Asterophora parasitica</name>
    <dbReference type="NCBI Taxonomy" id="117018"/>
    <lineage>
        <taxon>Eukaryota</taxon>
        <taxon>Fungi</taxon>
        <taxon>Dikarya</taxon>
        <taxon>Basidiomycota</taxon>
        <taxon>Agaricomycotina</taxon>
        <taxon>Agaricomycetes</taxon>
        <taxon>Agaricomycetidae</taxon>
        <taxon>Agaricales</taxon>
        <taxon>Tricholomatineae</taxon>
        <taxon>Lyophyllaceae</taxon>
        <taxon>Asterophora</taxon>
    </lineage>
</organism>
<accession>A0A9P7G2A8</accession>
<comment type="caution">
    <text evidence="4">The sequence shown here is derived from an EMBL/GenBank/DDBJ whole genome shotgun (WGS) entry which is preliminary data.</text>
</comment>
<evidence type="ECO:0000313" key="5">
    <source>
        <dbReference type="Proteomes" id="UP000775547"/>
    </source>
</evidence>
<reference evidence="4" key="1">
    <citation type="submission" date="2020-07" db="EMBL/GenBank/DDBJ databases">
        <authorList>
            <person name="Nieuwenhuis M."/>
            <person name="Van De Peppel L.J.J."/>
        </authorList>
    </citation>
    <scope>NUCLEOTIDE SEQUENCE</scope>
    <source>
        <strain evidence="4">AP01</strain>
        <tissue evidence="4">Mycelium</tissue>
    </source>
</reference>
<dbReference type="PANTHER" id="PTHR34814:SF1">
    <property type="entry name" value="NITROSOGUANIDINE RESISTANCE PROTEIN SNG1"/>
    <property type="match status" value="1"/>
</dbReference>
<dbReference type="AlphaFoldDB" id="A0A9P7G2A8"/>
<proteinExistence type="predicted"/>
<dbReference type="GO" id="GO:0016020">
    <property type="term" value="C:membrane"/>
    <property type="evidence" value="ECO:0007669"/>
    <property type="project" value="TreeGrafter"/>
</dbReference>
<dbReference type="Pfam" id="PF12051">
    <property type="entry name" value="DUF3533"/>
    <property type="match status" value="1"/>
</dbReference>
<dbReference type="Proteomes" id="UP000775547">
    <property type="component" value="Unassembled WGS sequence"/>
</dbReference>
<reference evidence="4" key="2">
    <citation type="submission" date="2021-10" db="EMBL/GenBank/DDBJ databases">
        <title>Phylogenomics reveals ancestral predisposition of the termite-cultivated fungus Termitomyces towards a domesticated lifestyle.</title>
        <authorList>
            <person name="Auxier B."/>
            <person name="Grum-Grzhimaylo A."/>
            <person name="Cardenas M.E."/>
            <person name="Lodge J.D."/>
            <person name="Laessoe T."/>
            <person name="Pedersen O."/>
            <person name="Smith M.E."/>
            <person name="Kuyper T.W."/>
            <person name="Franco-Molano E.A."/>
            <person name="Baroni T.J."/>
            <person name="Aanen D.K."/>
        </authorList>
    </citation>
    <scope>NUCLEOTIDE SEQUENCE</scope>
    <source>
        <strain evidence="4">AP01</strain>
        <tissue evidence="4">Mycelium</tissue>
    </source>
</reference>
<dbReference type="PANTHER" id="PTHR34814">
    <property type="entry name" value="NITROSOGUANIDINE RESISTANCE PROTEIN SNG1"/>
    <property type="match status" value="1"/>
</dbReference>
<evidence type="ECO:0000256" key="1">
    <source>
        <dbReference type="SAM" id="MobiDB-lite"/>
    </source>
</evidence>
<name>A0A9P7G2A8_9AGAR</name>